<accession>A0A139AZA4</accession>
<gene>
    <name evidence="2" type="ORF">M427DRAFT_50422</name>
</gene>
<dbReference type="STRING" id="1344416.A0A139AZA4"/>
<dbReference type="PANTHER" id="PTHR37017:SF11">
    <property type="entry name" value="ESTERASE_LIPASE_THIOESTERASE DOMAIN-CONTAINING PROTEIN"/>
    <property type="match status" value="1"/>
</dbReference>
<dbReference type="OMA" id="CKAIENR"/>
<evidence type="ECO:0000313" key="3">
    <source>
        <dbReference type="Proteomes" id="UP000070544"/>
    </source>
</evidence>
<protein>
    <submittedName>
        <fullName evidence="2">Alpha/beta-hydrolase</fullName>
    </submittedName>
</protein>
<feature type="domain" description="AB hydrolase-1" evidence="1">
    <location>
        <begin position="10"/>
        <end position="256"/>
    </location>
</feature>
<keyword evidence="3" id="KW-1185">Reference proteome</keyword>
<evidence type="ECO:0000313" key="2">
    <source>
        <dbReference type="EMBL" id="KXS22061.1"/>
    </source>
</evidence>
<dbReference type="InterPro" id="IPR000073">
    <property type="entry name" value="AB_hydrolase_1"/>
</dbReference>
<dbReference type="SUPFAM" id="SSF53474">
    <property type="entry name" value="alpha/beta-Hydrolases"/>
    <property type="match status" value="1"/>
</dbReference>
<dbReference type="PRINTS" id="PR00111">
    <property type="entry name" value="ABHYDROLASE"/>
</dbReference>
<keyword evidence="2" id="KW-0378">Hydrolase</keyword>
<dbReference type="PANTHER" id="PTHR37017">
    <property type="entry name" value="AB HYDROLASE-1 DOMAIN-CONTAINING PROTEIN-RELATED"/>
    <property type="match status" value="1"/>
</dbReference>
<name>A0A139AZA4_GONPJ</name>
<dbReference type="EMBL" id="KQ965731">
    <property type="protein sequence ID" value="KXS22061.1"/>
    <property type="molecule type" value="Genomic_DNA"/>
</dbReference>
<dbReference type="Proteomes" id="UP000070544">
    <property type="component" value="Unassembled WGS sequence"/>
</dbReference>
<dbReference type="InterPro" id="IPR052897">
    <property type="entry name" value="Sec-Metab_Biosynth_Hydrolase"/>
</dbReference>
<dbReference type="InterPro" id="IPR029058">
    <property type="entry name" value="AB_hydrolase_fold"/>
</dbReference>
<dbReference type="GO" id="GO:0016787">
    <property type="term" value="F:hydrolase activity"/>
    <property type="evidence" value="ECO:0007669"/>
    <property type="project" value="UniProtKB-KW"/>
</dbReference>
<sequence>MPTPISRTFILVHGAWHGGWCWSRLFPFLSRHGRVIAPDLPGAGASTVDPRTVTLADQTKSILDIIDSIPGSERIVLVGHSAGGAVITSAAHQRPHRLERLVYVSAFALESGQSLTKASSKDKESLLSKEMVLSKDKKTISLRGVETAIPVLYNDLDERDAHYCFWRLTPQPSAVFREPVTTSPSTWGSVPKTYIVLTLDRAIGPTAQRDMARRVCGTTPMTYSQAATVASSGALGNVELELRTGHSPMVNRPADLSRLVVIGLEGGRAMAML</sequence>
<dbReference type="Gene3D" id="3.40.50.1820">
    <property type="entry name" value="alpha/beta hydrolase"/>
    <property type="match status" value="1"/>
</dbReference>
<organism evidence="2 3">
    <name type="scientific">Gonapodya prolifera (strain JEL478)</name>
    <name type="common">Monoblepharis prolifera</name>
    <dbReference type="NCBI Taxonomy" id="1344416"/>
    <lineage>
        <taxon>Eukaryota</taxon>
        <taxon>Fungi</taxon>
        <taxon>Fungi incertae sedis</taxon>
        <taxon>Chytridiomycota</taxon>
        <taxon>Chytridiomycota incertae sedis</taxon>
        <taxon>Monoblepharidomycetes</taxon>
        <taxon>Monoblepharidales</taxon>
        <taxon>Gonapodyaceae</taxon>
        <taxon>Gonapodya</taxon>
    </lineage>
</organism>
<dbReference type="Pfam" id="PF12697">
    <property type="entry name" value="Abhydrolase_6"/>
    <property type="match status" value="1"/>
</dbReference>
<dbReference type="OrthoDB" id="1263307at2759"/>
<reference evidence="2 3" key="1">
    <citation type="journal article" date="2015" name="Genome Biol. Evol.">
        <title>Phylogenomic analyses indicate that early fungi evolved digesting cell walls of algal ancestors of land plants.</title>
        <authorList>
            <person name="Chang Y."/>
            <person name="Wang S."/>
            <person name="Sekimoto S."/>
            <person name="Aerts A.L."/>
            <person name="Choi C."/>
            <person name="Clum A."/>
            <person name="LaButti K.M."/>
            <person name="Lindquist E.A."/>
            <person name="Yee Ngan C."/>
            <person name="Ohm R.A."/>
            <person name="Salamov A.A."/>
            <person name="Grigoriev I.V."/>
            <person name="Spatafora J.W."/>
            <person name="Berbee M.L."/>
        </authorList>
    </citation>
    <scope>NUCLEOTIDE SEQUENCE [LARGE SCALE GENOMIC DNA]</scope>
    <source>
        <strain evidence="2 3">JEL478</strain>
    </source>
</reference>
<dbReference type="AlphaFoldDB" id="A0A139AZA4"/>
<evidence type="ECO:0000259" key="1">
    <source>
        <dbReference type="Pfam" id="PF12697"/>
    </source>
</evidence>
<proteinExistence type="predicted"/>